<accession>A0AAC8Q2Z1</accession>
<gene>
    <name evidence="1" type="ORF">AA314_01735</name>
    <name evidence="2" type="ORF">ATI61_104480</name>
</gene>
<keyword evidence="4" id="KW-1185">Reference proteome</keyword>
<dbReference type="Gene3D" id="2.160.20.80">
    <property type="entry name" value="E3 ubiquitin-protein ligase SopA"/>
    <property type="match status" value="1"/>
</dbReference>
<dbReference type="Proteomes" id="UP000035579">
    <property type="component" value="Chromosome"/>
</dbReference>
<dbReference type="EMBL" id="QUMU01000004">
    <property type="protein sequence ID" value="REG33190.1"/>
    <property type="molecule type" value="Genomic_DNA"/>
</dbReference>
<evidence type="ECO:0000313" key="1">
    <source>
        <dbReference type="EMBL" id="AKJ00109.1"/>
    </source>
</evidence>
<proteinExistence type="predicted"/>
<dbReference type="KEGG" id="age:AA314_01735"/>
<evidence type="ECO:0000313" key="3">
    <source>
        <dbReference type="Proteomes" id="UP000035579"/>
    </source>
</evidence>
<evidence type="ECO:0000313" key="4">
    <source>
        <dbReference type="Proteomes" id="UP000256345"/>
    </source>
</evidence>
<protein>
    <recommendedName>
        <fullName evidence="5">Pentapeptide repeat protein</fullName>
    </recommendedName>
</protein>
<organism evidence="1 3">
    <name type="scientific">Archangium gephyra</name>
    <dbReference type="NCBI Taxonomy" id="48"/>
    <lineage>
        <taxon>Bacteria</taxon>
        <taxon>Pseudomonadati</taxon>
        <taxon>Myxococcota</taxon>
        <taxon>Myxococcia</taxon>
        <taxon>Myxococcales</taxon>
        <taxon>Cystobacterineae</taxon>
        <taxon>Archangiaceae</taxon>
        <taxon>Archangium</taxon>
    </lineage>
</organism>
<reference evidence="2 4" key="2">
    <citation type="submission" date="2018-08" db="EMBL/GenBank/DDBJ databases">
        <title>Genomic Encyclopedia of Archaeal and Bacterial Type Strains, Phase II (KMG-II): from individual species to whole genera.</title>
        <authorList>
            <person name="Goeker M."/>
        </authorList>
    </citation>
    <scope>NUCLEOTIDE SEQUENCE [LARGE SCALE GENOMIC DNA]</scope>
    <source>
        <strain evidence="2 4">DSM 2261</strain>
    </source>
</reference>
<reference evidence="1 3" key="1">
    <citation type="submission" date="2015-05" db="EMBL/GenBank/DDBJ databases">
        <title>Genome assembly of Archangium gephyra DSM 2261.</title>
        <authorList>
            <person name="Sharma G."/>
            <person name="Subramanian S."/>
        </authorList>
    </citation>
    <scope>NUCLEOTIDE SEQUENCE [LARGE SCALE GENOMIC DNA]</scope>
    <source>
        <strain evidence="1 3">DSM 2261</strain>
    </source>
</reference>
<sequence>MSIVYEGREIEDERLELTDKEGNYYLGPNLLMRRCTVVTRVSARWLHILSTRFVDCTIQVKQELKNQDWSRASLKGCRFTGRLSGCGFGHRLPHLSGREHGAIEDCDFSSALLDGCRFLGCDMRTLRLPRWPCFTILDPLGKSPELSRLDWPEGRVPITIKDPTAEPPSTVAVTLYAPTFLKGRDTTPDALLAFLKKLDGVIY</sequence>
<dbReference type="Proteomes" id="UP000256345">
    <property type="component" value="Unassembled WGS sequence"/>
</dbReference>
<dbReference type="SUPFAM" id="SSF141571">
    <property type="entry name" value="Pentapeptide repeat-like"/>
    <property type="match status" value="1"/>
</dbReference>
<dbReference type="EMBL" id="CP011509">
    <property type="protein sequence ID" value="AKJ00109.1"/>
    <property type="molecule type" value="Genomic_DNA"/>
</dbReference>
<dbReference type="RefSeq" id="WP_053066223.1">
    <property type="nucleotide sequence ID" value="NZ_CP011509.1"/>
</dbReference>
<evidence type="ECO:0008006" key="5">
    <source>
        <dbReference type="Google" id="ProtNLM"/>
    </source>
</evidence>
<evidence type="ECO:0000313" key="2">
    <source>
        <dbReference type="EMBL" id="REG33190.1"/>
    </source>
</evidence>
<name>A0AAC8Q2Z1_9BACT</name>
<dbReference type="AlphaFoldDB" id="A0AAC8Q2Z1"/>